<dbReference type="Proteomes" id="UP000237662">
    <property type="component" value="Unassembled WGS sequence"/>
</dbReference>
<gene>
    <name evidence="8" type="ORF">CLV84_3700</name>
</gene>
<keyword evidence="9" id="KW-1185">Reference proteome</keyword>
<sequence length="482" mass="54070">MPGSPYLRDMDFDLTPDQRQQLFNQLLPRLEQFYGQTRDLRVSPELDPEKIREWVAGFDFSRPLPPLEAVDTVVDNLLKYQVHVPHPMYYGLYNPRTNFPSILAELIAGYFNPQLAAWSHSPYAAEVERYLLREYGARFGYARESVDGTFTSGGAEANLTGILCALNHTFPDYANQGYRAFHREPVIYCSDQAHHSVVKAARVVGLGLQAVVTIPTNDRLELSVDSLRDHFLADRTAGNRPFLVIATAGTTGTAAIDKLSAIAELCRQNDCWFHVDAAFGGAAVLNDDYRHWLKGIERADSIATDIHKWLSVPMGTGMLLTRHPDILDKTFNTQAAYMPREGKSLSIVDPYTHTIQWSRRFLGLRMYLSLLVFGWAGYAKTIRHHVEMGDYLRERLTAHGWTLTNDTPLPVVCFSRPGVTDAGAFAREVCSRVVASGEAWISVYPIRGVDCLRAGITNYATTRADIDKLLALLERVRSAVTN</sequence>
<proteinExistence type="inferred from homology"/>
<organism evidence="8 9">
    <name type="scientific">Neolewinella xylanilytica</name>
    <dbReference type="NCBI Taxonomy" id="1514080"/>
    <lineage>
        <taxon>Bacteria</taxon>
        <taxon>Pseudomonadati</taxon>
        <taxon>Bacteroidota</taxon>
        <taxon>Saprospiria</taxon>
        <taxon>Saprospirales</taxon>
        <taxon>Lewinellaceae</taxon>
        <taxon>Neolewinella</taxon>
    </lineage>
</organism>
<evidence type="ECO:0000313" key="9">
    <source>
        <dbReference type="Proteomes" id="UP000237662"/>
    </source>
</evidence>
<dbReference type="InterPro" id="IPR015422">
    <property type="entry name" value="PyrdxlP-dep_Trfase_small"/>
</dbReference>
<dbReference type="Pfam" id="PF00282">
    <property type="entry name" value="Pyridoxal_deC"/>
    <property type="match status" value="1"/>
</dbReference>
<feature type="modified residue" description="N6-(pyridoxal phosphate)lysine" evidence="6">
    <location>
        <position position="308"/>
    </location>
</feature>
<evidence type="ECO:0000256" key="5">
    <source>
        <dbReference type="ARBA" id="ARBA00023239"/>
    </source>
</evidence>
<dbReference type="Gene3D" id="3.40.640.10">
    <property type="entry name" value="Type I PLP-dependent aspartate aminotransferase-like (Major domain)"/>
    <property type="match status" value="1"/>
</dbReference>
<name>A0A2S6I0P1_9BACT</name>
<dbReference type="InterPro" id="IPR002129">
    <property type="entry name" value="PyrdxlP-dep_de-COase"/>
</dbReference>
<dbReference type="PANTHER" id="PTHR11999:SF70">
    <property type="entry name" value="MIP05841P"/>
    <property type="match status" value="1"/>
</dbReference>
<keyword evidence="4 6" id="KW-0663">Pyridoxal phosphate</keyword>
<dbReference type="GO" id="GO:0019752">
    <property type="term" value="P:carboxylic acid metabolic process"/>
    <property type="evidence" value="ECO:0007669"/>
    <property type="project" value="InterPro"/>
</dbReference>
<keyword evidence="3" id="KW-0210">Decarboxylase</keyword>
<dbReference type="InterPro" id="IPR010977">
    <property type="entry name" value="Aromatic_deC"/>
</dbReference>
<dbReference type="InterPro" id="IPR015421">
    <property type="entry name" value="PyrdxlP-dep_Trfase_major"/>
</dbReference>
<comment type="similarity">
    <text evidence="2 7">Belongs to the group II decarboxylase family.</text>
</comment>
<dbReference type="GO" id="GO:0016831">
    <property type="term" value="F:carboxy-lyase activity"/>
    <property type="evidence" value="ECO:0007669"/>
    <property type="project" value="UniProtKB-KW"/>
</dbReference>
<evidence type="ECO:0000256" key="1">
    <source>
        <dbReference type="ARBA" id="ARBA00001933"/>
    </source>
</evidence>
<evidence type="ECO:0000256" key="4">
    <source>
        <dbReference type="ARBA" id="ARBA00022898"/>
    </source>
</evidence>
<dbReference type="EMBL" id="PTJC01000007">
    <property type="protein sequence ID" value="PPK84539.1"/>
    <property type="molecule type" value="Genomic_DNA"/>
</dbReference>
<comment type="cofactor">
    <cofactor evidence="1 6 7">
        <name>pyridoxal 5'-phosphate</name>
        <dbReference type="ChEBI" id="CHEBI:597326"/>
    </cofactor>
</comment>
<dbReference type="AlphaFoldDB" id="A0A2S6I0P1"/>
<reference evidence="8 9" key="1">
    <citation type="submission" date="2018-02" db="EMBL/GenBank/DDBJ databases">
        <title>Genomic Encyclopedia of Archaeal and Bacterial Type Strains, Phase II (KMG-II): from individual species to whole genera.</title>
        <authorList>
            <person name="Goeker M."/>
        </authorList>
    </citation>
    <scope>NUCLEOTIDE SEQUENCE [LARGE SCALE GENOMIC DNA]</scope>
    <source>
        <strain evidence="8 9">DSM 29526</strain>
    </source>
</reference>
<dbReference type="SUPFAM" id="SSF53383">
    <property type="entry name" value="PLP-dependent transferases"/>
    <property type="match status" value="1"/>
</dbReference>
<dbReference type="PANTHER" id="PTHR11999">
    <property type="entry name" value="GROUP II PYRIDOXAL-5-PHOSPHATE DECARBOXYLASE"/>
    <property type="match status" value="1"/>
</dbReference>
<comment type="caution">
    <text evidence="8">The sequence shown here is derived from an EMBL/GenBank/DDBJ whole genome shotgun (WGS) entry which is preliminary data.</text>
</comment>
<evidence type="ECO:0000256" key="2">
    <source>
        <dbReference type="ARBA" id="ARBA00009533"/>
    </source>
</evidence>
<evidence type="ECO:0000256" key="3">
    <source>
        <dbReference type="ARBA" id="ARBA00022793"/>
    </source>
</evidence>
<keyword evidence="5 7" id="KW-0456">Lyase</keyword>
<protein>
    <submittedName>
        <fullName evidence="8">Glutamate/tyrosine decarboxylase-like PLP-dependent enzyme</fullName>
    </submittedName>
</protein>
<accession>A0A2S6I0P1</accession>
<evidence type="ECO:0000256" key="6">
    <source>
        <dbReference type="PIRSR" id="PIRSR602129-50"/>
    </source>
</evidence>
<dbReference type="GO" id="GO:0030170">
    <property type="term" value="F:pyridoxal phosphate binding"/>
    <property type="evidence" value="ECO:0007669"/>
    <property type="project" value="InterPro"/>
</dbReference>
<dbReference type="InterPro" id="IPR015424">
    <property type="entry name" value="PyrdxlP-dep_Trfase"/>
</dbReference>
<dbReference type="Gene3D" id="3.90.1150.10">
    <property type="entry name" value="Aspartate Aminotransferase, domain 1"/>
    <property type="match status" value="1"/>
</dbReference>
<evidence type="ECO:0000313" key="8">
    <source>
        <dbReference type="EMBL" id="PPK84539.1"/>
    </source>
</evidence>
<evidence type="ECO:0000256" key="7">
    <source>
        <dbReference type="RuleBase" id="RU000382"/>
    </source>
</evidence>